<dbReference type="Proteomes" id="UP000002294">
    <property type="component" value="Chromosome"/>
</dbReference>
<dbReference type="HOGENOM" id="CLU_166698_0_0_9"/>
<dbReference type="EMBL" id="CP001708">
    <property type="protein sequence ID" value="ACV28855.1"/>
    <property type="molecule type" value="Genomic_DNA"/>
</dbReference>
<proteinExistence type="predicted"/>
<name>C7RH94_ANAPD</name>
<keyword evidence="2" id="KW-1185">Reference proteome</keyword>
<accession>C7RH94</accession>
<gene>
    <name evidence="1" type="ordered locus">Apre_0827</name>
</gene>
<organism evidence="1 2">
    <name type="scientific">Anaerococcus prevotii (strain ATCC 9321 / DSM 20548 / JCM 6508 / NCTC 11806 / PC1)</name>
    <name type="common">Peptostreptococcus prevotii</name>
    <name type="synonym">Peptococcus prevotii</name>
    <dbReference type="NCBI Taxonomy" id="525919"/>
    <lineage>
        <taxon>Bacteria</taxon>
        <taxon>Bacillati</taxon>
        <taxon>Bacillota</taxon>
        <taxon>Tissierellia</taxon>
        <taxon>Tissierellales</taxon>
        <taxon>Peptoniphilaceae</taxon>
        <taxon>Anaerococcus</taxon>
    </lineage>
</organism>
<dbReference type="STRING" id="525919.Apre_0827"/>
<sequence length="98" mass="12376">MLNVENLRQEREKAFDVWFDRWWAREDLEHQIKISNYQGYTGYILVLDNYSEYEQSRMSKDRFLLKLQEMLPNFRVEYKYSKNFLTKREYIYGIRIKW</sequence>
<evidence type="ECO:0000313" key="1">
    <source>
        <dbReference type="EMBL" id="ACV28855.1"/>
    </source>
</evidence>
<reference evidence="1 2" key="1">
    <citation type="journal article" date="2009" name="Stand. Genomic Sci.">
        <title>Complete genome sequence of Anaerococcus prevotii type strain (PC1).</title>
        <authorList>
            <person name="Labutti K."/>
            <person name="Pukall R."/>
            <person name="Steenblock K."/>
            <person name="Glavina Del Rio T."/>
            <person name="Tice H."/>
            <person name="Copeland A."/>
            <person name="Cheng J.F."/>
            <person name="Lucas S."/>
            <person name="Chen F."/>
            <person name="Nolan M."/>
            <person name="Bruce D."/>
            <person name="Goodwin L."/>
            <person name="Pitluck S."/>
            <person name="Ivanova N."/>
            <person name="Mavromatis K."/>
            <person name="Ovchinnikova G."/>
            <person name="Pati A."/>
            <person name="Chen A."/>
            <person name="Palaniappan K."/>
            <person name="Land M."/>
            <person name="Hauser L."/>
            <person name="Chang Y.J."/>
            <person name="Jeffries C.D."/>
            <person name="Chain P."/>
            <person name="Saunders E."/>
            <person name="Brettin T."/>
            <person name="Detter J.C."/>
            <person name="Han C."/>
            <person name="Goker M."/>
            <person name="Bristow J."/>
            <person name="Eisen J.A."/>
            <person name="Markowitz V."/>
            <person name="Hugenholtz P."/>
            <person name="Kyrpides N.C."/>
            <person name="Klenk H.P."/>
            <person name="Lapidus A."/>
        </authorList>
    </citation>
    <scope>NUCLEOTIDE SEQUENCE [LARGE SCALE GENOMIC DNA]</scope>
    <source>
        <strain evidence="2">ATCC 9321 / DSM 20548 / JCM 6508 / NCTC 11806 / PC1</strain>
    </source>
</reference>
<evidence type="ECO:0000313" key="2">
    <source>
        <dbReference type="Proteomes" id="UP000002294"/>
    </source>
</evidence>
<dbReference type="AlphaFoldDB" id="C7RH94"/>
<dbReference type="OrthoDB" id="1693197at2"/>
<dbReference type="KEGG" id="apr:Apre_0827"/>
<protein>
    <submittedName>
        <fullName evidence="1">Uncharacterized protein</fullName>
    </submittedName>
</protein>
<dbReference type="RefSeq" id="WP_015777758.1">
    <property type="nucleotide sequence ID" value="NC_013171.1"/>
</dbReference>